<protein>
    <submittedName>
        <fullName evidence="2">Uncharacterized protein</fullName>
    </submittedName>
</protein>
<name>A0ABM8WFQ3_9BURK</name>
<organism evidence="2 3">
    <name type="scientific">Cupriavidus respiraculi</name>
    <dbReference type="NCBI Taxonomy" id="195930"/>
    <lineage>
        <taxon>Bacteria</taxon>
        <taxon>Pseudomonadati</taxon>
        <taxon>Pseudomonadota</taxon>
        <taxon>Betaproteobacteria</taxon>
        <taxon>Burkholderiales</taxon>
        <taxon>Burkholderiaceae</taxon>
        <taxon>Cupriavidus</taxon>
    </lineage>
</organism>
<reference evidence="2 3" key="1">
    <citation type="submission" date="2021-08" db="EMBL/GenBank/DDBJ databases">
        <authorList>
            <person name="Peeters C."/>
        </authorList>
    </citation>
    <scope>NUCLEOTIDE SEQUENCE [LARGE SCALE GENOMIC DNA]</scope>
    <source>
        <strain evidence="2 3">LMG 21510</strain>
    </source>
</reference>
<evidence type="ECO:0000256" key="1">
    <source>
        <dbReference type="SAM" id="SignalP"/>
    </source>
</evidence>
<dbReference type="PROSITE" id="PS51257">
    <property type="entry name" value="PROKAR_LIPOPROTEIN"/>
    <property type="match status" value="1"/>
</dbReference>
<comment type="caution">
    <text evidence="2">The sequence shown here is derived from an EMBL/GenBank/DDBJ whole genome shotgun (WGS) entry which is preliminary data.</text>
</comment>
<accession>A0ABM8WFQ3</accession>
<keyword evidence="1" id="KW-0732">Signal</keyword>
<dbReference type="EMBL" id="CAJZAH010000001">
    <property type="protein sequence ID" value="CAG9165929.1"/>
    <property type="molecule type" value="Genomic_DNA"/>
</dbReference>
<dbReference type="Proteomes" id="UP000721236">
    <property type="component" value="Unassembled WGS sequence"/>
</dbReference>
<evidence type="ECO:0000313" key="3">
    <source>
        <dbReference type="Proteomes" id="UP000721236"/>
    </source>
</evidence>
<feature type="signal peptide" evidence="1">
    <location>
        <begin position="1"/>
        <end position="19"/>
    </location>
</feature>
<proteinExistence type="predicted"/>
<keyword evidence="3" id="KW-1185">Reference proteome</keyword>
<feature type="chain" id="PRO_5045547818" evidence="1">
    <location>
        <begin position="20"/>
        <end position="48"/>
    </location>
</feature>
<gene>
    <name evidence="2" type="ORF">LMG21510_00244</name>
</gene>
<evidence type="ECO:0000313" key="2">
    <source>
        <dbReference type="EMBL" id="CAG9165929.1"/>
    </source>
</evidence>
<sequence length="48" mass="4980">MRRAMTTAFGLIFLLGALAGCTTASGRGDRQSGITVYGTVDSAIDVTR</sequence>